<dbReference type="AlphaFoldDB" id="A0A3M7PN45"/>
<sequence length="61" mass="7221">MTARTEKKIIFHSPGQIYRKSIYLAKTSFLRPYRISMILAAKHRKKSHFDSLVLLELFLII</sequence>
<proteinExistence type="predicted"/>
<evidence type="ECO:0000313" key="2">
    <source>
        <dbReference type="Proteomes" id="UP000276133"/>
    </source>
</evidence>
<dbReference type="Proteomes" id="UP000276133">
    <property type="component" value="Unassembled WGS sequence"/>
</dbReference>
<evidence type="ECO:0000313" key="1">
    <source>
        <dbReference type="EMBL" id="RNA00523.1"/>
    </source>
</evidence>
<protein>
    <submittedName>
        <fullName evidence="1">Uncharacterized protein</fullName>
    </submittedName>
</protein>
<gene>
    <name evidence="1" type="ORF">BpHYR1_028150</name>
</gene>
<reference evidence="1 2" key="1">
    <citation type="journal article" date="2018" name="Sci. Rep.">
        <title>Genomic signatures of local adaptation to the degree of environmental predictability in rotifers.</title>
        <authorList>
            <person name="Franch-Gras L."/>
            <person name="Hahn C."/>
            <person name="Garcia-Roger E.M."/>
            <person name="Carmona M.J."/>
            <person name="Serra M."/>
            <person name="Gomez A."/>
        </authorList>
    </citation>
    <scope>NUCLEOTIDE SEQUENCE [LARGE SCALE GENOMIC DNA]</scope>
    <source>
        <strain evidence="1">HYR1</strain>
    </source>
</reference>
<name>A0A3M7PN45_BRAPC</name>
<dbReference type="EMBL" id="REGN01009714">
    <property type="protein sequence ID" value="RNA00523.1"/>
    <property type="molecule type" value="Genomic_DNA"/>
</dbReference>
<keyword evidence="2" id="KW-1185">Reference proteome</keyword>
<accession>A0A3M7PN45</accession>
<comment type="caution">
    <text evidence="1">The sequence shown here is derived from an EMBL/GenBank/DDBJ whole genome shotgun (WGS) entry which is preliminary data.</text>
</comment>
<organism evidence="1 2">
    <name type="scientific">Brachionus plicatilis</name>
    <name type="common">Marine rotifer</name>
    <name type="synonym">Brachionus muelleri</name>
    <dbReference type="NCBI Taxonomy" id="10195"/>
    <lineage>
        <taxon>Eukaryota</taxon>
        <taxon>Metazoa</taxon>
        <taxon>Spiralia</taxon>
        <taxon>Gnathifera</taxon>
        <taxon>Rotifera</taxon>
        <taxon>Eurotatoria</taxon>
        <taxon>Monogononta</taxon>
        <taxon>Pseudotrocha</taxon>
        <taxon>Ploima</taxon>
        <taxon>Brachionidae</taxon>
        <taxon>Brachionus</taxon>
    </lineage>
</organism>